<keyword evidence="1" id="KW-0732">Signal</keyword>
<reference evidence="2" key="1">
    <citation type="submission" date="2016-04" db="EMBL/GenBank/DDBJ databases">
        <authorList>
            <person name="Evans L.H."/>
            <person name="Alamgir A."/>
            <person name="Owens N."/>
            <person name="Weber N.D."/>
            <person name="Virtaneva K."/>
            <person name="Barbian K."/>
            <person name="Babar A."/>
            <person name="Rosenke K."/>
        </authorList>
    </citation>
    <scope>NUCLEOTIDE SEQUENCE</scope>
    <source>
        <strain evidence="2">92-2</strain>
    </source>
</reference>
<organism evidence="2">
    <name type="scientific">uncultured Desulfovibrio sp</name>
    <dbReference type="NCBI Taxonomy" id="167968"/>
    <lineage>
        <taxon>Bacteria</taxon>
        <taxon>Pseudomonadati</taxon>
        <taxon>Thermodesulfobacteriota</taxon>
        <taxon>Desulfovibrionia</taxon>
        <taxon>Desulfovibrionales</taxon>
        <taxon>Desulfovibrionaceae</taxon>
        <taxon>Desulfovibrio</taxon>
        <taxon>environmental samples</taxon>
    </lineage>
</organism>
<evidence type="ECO:0000313" key="2">
    <source>
        <dbReference type="EMBL" id="SBW08024.1"/>
    </source>
</evidence>
<dbReference type="RefSeq" id="WP_215648095.1">
    <property type="nucleotide sequence ID" value="NZ_CABUEN010000015.1"/>
</dbReference>
<proteinExistence type="predicted"/>
<dbReference type="AlphaFoldDB" id="A0A212K8I4"/>
<gene>
    <name evidence="2" type="ORF">KM92DES2_12418</name>
</gene>
<feature type="signal peptide" evidence="1">
    <location>
        <begin position="1"/>
        <end position="23"/>
    </location>
</feature>
<accession>A0A212K8I4</accession>
<sequence>MPRHIHCLLIVLLLAALSDSAQAAESEVTARSIFALLPESIFENTPEGLSPQEKQKLLSAGHSEFWEIAGETEDVLVFASMPFRDTAVALRLFRNVADGSVLAAFGTLGGAVCTLELWRVDSSGRAVPVDTPQEPDISAFFAPGRKMPPDVQATVMICLGLGGLKAQPMFWTNTGMAHVPVDNDVSFQWNGKSFDKLVQPQAD</sequence>
<evidence type="ECO:0000256" key="1">
    <source>
        <dbReference type="SAM" id="SignalP"/>
    </source>
</evidence>
<name>A0A212K8I4_9BACT</name>
<feature type="chain" id="PRO_5012894390" description="Lipoprotein" evidence="1">
    <location>
        <begin position="24"/>
        <end position="203"/>
    </location>
</feature>
<dbReference type="EMBL" id="FLUP01000001">
    <property type="protein sequence ID" value="SBW08024.1"/>
    <property type="molecule type" value="Genomic_DNA"/>
</dbReference>
<protein>
    <recommendedName>
        <fullName evidence="3">Lipoprotein</fullName>
    </recommendedName>
</protein>
<evidence type="ECO:0008006" key="3">
    <source>
        <dbReference type="Google" id="ProtNLM"/>
    </source>
</evidence>